<reference evidence="1 2" key="1">
    <citation type="submission" date="2019-06" db="EMBL/GenBank/DDBJ databases">
        <title>Draft genomes of female and male turbot (Scophthalmus maximus).</title>
        <authorList>
            <person name="Xu H."/>
            <person name="Xu X.-W."/>
            <person name="Shao C."/>
            <person name="Chen S."/>
        </authorList>
    </citation>
    <scope>NUCLEOTIDE SEQUENCE [LARGE SCALE GENOMIC DNA]</scope>
    <source>
        <strain evidence="1">Ysfricsl-2016a</strain>
        <tissue evidence="1">Blood</tissue>
    </source>
</reference>
<protein>
    <submittedName>
        <fullName evidence="1">Uncharacterized protein</fullName>
    </submittedName>
</protein>
<dbReference type="Pfam" id="PF03564">
    <property type="entry name" value="DUF1759"/>
    <property type="match status" value="1"/>
</dbReference>
<dbReference type="InterPro" id="IPR005312">
    <property type="entry name" value="DUF1759"/>
</dbReference>
<dbReference type="AlphaFoldDB" id="A0A6A4TCB6"/>
<dbReference type="PANTHER" id="PTHR47331:SF5">
    <property type="entry name" value="RIBONUCLEASE H"/>
    <property type="match status" value="1"/>
</dbReference>
<sequence length="350" mass="39057">MLGPSDFKPVLKRFSREVCVYMLRGGRSSHHYGNAFVKRTASVLRPAHQLLTATTFQPVGQQLAAGPQPATNQPSNWSMAPSAYMHAVPQQTAYQPPPVIPAQPRYHPLLYQSSHPSQSVHQNQPAPSIHPAYQLVPTTPGLSTFQPVPAPLVQYAIQPQYTSYDSPIFQPPRQPVPIPKLPKLLHNESEFTDLKMALDHLLSDHTELSEHYKYRVLMEQLVLDEARLIAQSCRHYAQPYTAAMQALQRQYGQPHQLAQSEIATILNSPDVKPGDTRAFQTFALSVDLLVGMLTSLEGPNLTSGDFEIWQWASNFTSVVAHLPSTAISESMELWLAEKSTDPQERVELSN</sequence>
<evidence type="ECO:0000313" key="1">
    <source>
        <dbReference type="EMBL" id="KAF0040561.1"/>
    </source>
</evidence>
<accession>A0A6A4TCB6</accession>
<name>A0A6A4TCB6_SCOMX</name>
<dbReference type="EMBL" id="VEVO01000006">
    <property type="protein sequence ID" value="KAF0040561.1"/>
    <property type="molecule type" value="Genomic_DNA"/>
</dbReference>
<evidence type="ECO:0000313" key="2">
    <source>
        <dbReference type="Proteomes" id="UP000438429"/>
    </source>
</evidence>
<dbReference type="PANTHER" id="PTHR47331">
    <property type="entry name" value="PHD-TYPE DOMAIN-CONTAINING PROTEIN"/>
    <property type="match status" value="1"/>
</dbReference>
<dbReference type="Proteomes" id="UP000438429">
    <property type="component" value="Unassembled WGS sequence"/>
</dbReference>
<gene>
    <name evidence="1" type="ORF">F2P81_006459</name>
</gene>
<organism evidence="1 2">
    <name type="scientific">Scophthalmus maximus</name>
    <name type="common">Turbot</name>
    <name type="synonym">Psetta maxima</name>
    <dbReference type="NCBI Taxonomy" id="52904"/>
    <lineage>
        <taxon>Eukaryota</taxon>
        <taxon>Metazoa</taxon>
        <taxon>Chordata</taxon>
        <taxon>Craniata</taxon>
        <taxon>Vertebrata</taxon>
        <taxon>Euteleostomi</taxon>
        <taxon>Actinopterygii</taxon>
        <taxon>Neopterygii</taxon>
        <taxon>Teleostei</taxon>
        <taxon>Neoteleostei</taxon>
        <taxon>Acanthomorphata</taxon>
        <taxon>Carangaria</taxon>
        <taxon>Pleuronectiformes</taxon>
        <taxon>Pleuronectoidei</taxon>
        <taxon>Scophthalmidae</taxon>
        <taxon>Scophthalmus</taxon>
    </lineage>
</organism>
<proteinExistence type="predicted"/>
<comment type="caution">
    <text evidence="1">The sequence shown here is derived from an EMBL/GenBank/DDBJ whole genome shotgun (WGS) entry which is preliminary data.</text>
</comment>